<dbReference type="SUPFAM" id="SSF81995">
    <property type="entry name" value="beta-sandwich domain of Sec23/24"/>
    <property type="match status" value="1"/>
</dbReference>
<dbReference type="EMBL" id="JAUDZG010000002">
    <property type="protein sequence ID" value="KAK3307729.1"/>
    <property type="molecule type" value="Genomic_DNA"/>
</dbReference>
<reference evidence="8" key="2">
    <citation type="submission" date="2023-06" db="EMBL/GenBank/DDBJ databases">
        <authorList>
            <consortium name="Lawrence Berkeley National Laboratory"/>
            <person name="Mondo S.J."/>
            <person name="Hensen N."/>
            <person name="Bonometti L."/>
            <person name="Westerberg I."/>
            <person name="Brannstrom I.O."/>
            <person name="Guillou S."/>
            <person name="Cros-Aarteil S."/>
            <person name="Calhoun S."/>
            <person name="Haridas S."/>
            <person name="Kuo A."/>
            <person name="Pangilinan J."/>
            <person name="Riley R."/>
            <person name="Labutti K."/>
            <person name="Andreopoulos B."/>
            <person name="Lipzen A."/>
            <person name="Chen C."/>
            <person name="Yanf M."/>
            <person name="Daum C."/>
            <person name="Ng V."/>
            <person name="Clum A."/>
            <person name="Steindorff A."/>
            <person name="Ohm R."/>
            <person name="Martin F."/>
            <person name="Silar P."/>
            <person name="Natvig D."/>
            <person name="Lalanne C."/>
            <person name="Gautier V."/>
            <person name="Ament-Velasquez S.L."/>
            <person name="Kruys A."/>
            <person name="Hutchinson M.I."/>
            <person name="Powell A.J."/>
            <person name="Barry K."/>
            <person name="Miller A.N."/>
            <person name="Grigoriev I.V."/>
            <person name="Debuchy R."/>
            <person name="Gladieux P."/>
            <person name="Thoren M.H."/>
            <person name="Johannesson H."/>
        </authorList>
    </citation>
    <scope>NUCLEOTIDE SEQUENCE</scope>
    <source>
        <strain evidence="8">CBS 333.67</strain>
    </source>
</reference>
<evidence type="ECO:0000256" key="1">
    <source>
        <dbReference type="ARBA" id="ARBA00004123"/>
    </source>
</evidence>
<dbReference type="GO" id="GO:0006351">
    <property type="term" value="P:DNA-templated transcription"/>
    <property type="evidence" value="ECO:0007669"/>
    <property type="project" value="InterPro"/>
</dbReference>
<dbReference type="AlphaFoldDB" id="A0AAJ0M3T8"/>
<keyword evidence="9" id="KW-1185">Reference proteome</keyword>
<keyword evidence="5" id="KW-0539">Nucleus</keyword>
<comment type="subcellular location">
    <subcellularLocation>
        <location evidence="1">Nucleus</location>
    </subcellularLocation>
</comment>
<keyword evidence="2" id="KW-0479">Metal-binding</keyword>
<dbReference type="PROSITE" id="PS00463">
    <property type="entry name" value="ZN2_CY6_FUNGAL_1"/>
    <property type="match status" value="1"/>
</dbReference>
<feature type="domain" description="Zn(2)-C6 fungal-type" evidence="7">
    <location>
        <begin position="6"/>
        <end position="36"/>
    </location>
</feature>
<evidence type="ECO:0000256" key="4">
    <source>
        <dbReference type="ARBA" id="ARBA00023163"/>
    </source>
</evidence>
<dbReference type="CDD" id="cd12148">
    <property type="entry name" value="fungal_TF_MHR"/>
    <property type="match status" value="1"/>
</dbReference>
<name>A0AAJ0M3T8_9PEZI</name>
<dbReference type="GO" id="GO:0000981">
    <property type="term" value="F:DNA-binding transcription factor activity, RNA polymerase II-specific"/>
    <property type="evidence" value="ECO:0007669"/>
    <property type="project" value="InterPro"/>
</dbReference>
<dbReference type="GO" id="GO:0008270">
    <property type="term" value="F:zinc ion binding"/>
    <property type="evidence" value="ECO:0007669"/>
    <property type="project" value="InterPro"/>
</dbReference>
<dbReference type="GO" id="GO:0003677">
    <property type="term" value="F:DNA binding"/>
    <property type="evidence" value="ECO:0007669"/>
    <property type="project" value="InterPro"/>
</dbReference>
<evidence type="ECO:0000259" key="7">
    <source>
        <dbReference type="PROSITE" id="PS50048"/>
    </source>
</evidence>
<dbReference type="Proteomes" id="UP001273166">
    <property type="component" value="Unassembled WGS sequence"/>
</dbReference>
<sequence length="655" mass="73039">MKNAISCERCKLRKSKCDREHPSCQRCKDAGVSCRYQGRKRPGFPAGHRELLEDKIRRLEAEVQVLRQSDEQQQQHQEQQPQQPQQQQQEHHQQQQSTPARTLRPVVTAAAAPPAATFERNRRIAERQPPTSLVLSLVSLYFRHISPWFPFLDPPQVFSDIGSVQDPSLLHYALFGISLPFSYDIRLNQASSDSFWKYSKRRIFIEALEEPSYSALEALTILTLDISGITNGPQVWGALAVAVKLAGQLMTSGPRVFRMSATAPIESRTLSPADKTCRQRLFWAIYALDCYVSVTTSQACGLAEEQVQAFPPLQDSTWRDRGRDAEGGITPLYVFRYQLELMGIVRRLHRVYLEYTAGGLGVDETGAWLQKYSSCLAEMAQWMVSLPPCMALQRPEGGRPRGVVPSVLMLHAFFHAMVIQLHGVIAYPPEQNLATHASQLATDSRQQCLASAAMVVGIADVVAAEDVGDRLGWPFAWSLWVTARYLLVAKLNSAAEAASEGHFHVLLGSLKQMSQYWQISGKYWRLLNQAMGDLRSGRGDDANGQSGVLGLLADFRVSTSDLEDQFRTDPVLHSALSSREQVASPRNRVAREGQGDAAAPFPWEETSYLEGPGPGHVAFENWFIMPLFAASASQYYPTPDAAFDETENGAAFYSF</sequence>
<dbReference type="GeneID" id="87887454"/>
<accession>A0AAJ0M3T8</accession>
<evidence type="ECO:0000313" key="9">
    <source>
        <dbReference type="Proteomes" id="UP001273166"/>
    </source>
</evidence>
<feature type="region of interest" description="Disordered" evidence="6">
    <location>
        <begin position="67"/>
        <end position="104"/>
    </location>
</feature>
<organism evidence="8 9">
    <name type="scientific">Chaetomium strumarium</name>
    <dbReference type="NCBI Taxonomy" id="1170767"/>
    <lineage>
        <taxon>Eukaryota</taxon>
        <taxon>Fungi</taxon>
        <taxon>Dikarya</taxon>
        <taxon>Ascomycota</taxon>
        <taxon>Pezizomycotina</taxon>
        <taxon>Sordariomycetes</taxon>
        <taxon>Sordariomycetidae</taxon>
        <taxon>Sordariales</taxon>
        <taxon>Chaetomiaceae</taxon>
        <taxon>Chaetomium</taxon>
    </lineage>
</organism>
<dbReference type="PANTHER" id="PTHR47338">
    <property type="entry name" value="ZN(II)2CYS6 TRANSCRIPTION FACTOR (EUROFUNG)-RELATED"/>
    <property type="match status" value="1"/>
</dbReference>
<reference evidence="8" key="1">
    <citation type="journal article" date="2023" name="Mol. Phylogenet. Evol.">
        <title>Genome-scale phylogeny and comparative genomics of the fungal order Sordariales.</title>
        <authorList>
            <person name="Hensen N."/>
            <person name="Bonometti L."/>
            <person name="Westerberg I."/>
            <person name="Brannstrom I.O."/>
            <person name="Guillou S."/>
            <person name="Cros-Aarteil S."/>
            <person name="Calhoun S."/>
            <person name="Haridas S."/>
            <person name="Kuo A."/>
            <person name="Mondo S."/>
            <person name="Pangilinan J."/>
            <person name="Riley R."/>
            <person name="LaButti K."/>
            <person name="Andreopoulos B."/>
            <person name="Lipzen A."/>
            <person name="Chen C."/>
            <person name="Yan M."/>
            <person name="Daum C."/>
            <person name="Ng V."/>
            <person name="Clum A."/>
            <person name="Steindorff A."/>
            <person name="Ohm R.A."/>
            <person name="Martin F."/>
            <person name="Silar P."/>
            <person name="Natvig D.O."/>
            <person name="Lalanne C."/>
            <person name="Gautier V."/>
            <person name="Ament-Velasquez S.L."/>
            <person name="Kruys A."/>
            <person name="Hutchinson M.I."/>
            <person name="Powell A.J."/>
            <person name="Barry K."/>
            <person name="Miller A.N."/>
            <person name="Grigoriev I.V."/>
            <person name="Debuchy R."/>
            <person name="Gladieux P."/>
            <person name="Hiltunen Thoren M."/>
            <person name="Johannesson H."/>
        </authorList>
    </citation>
    <scope>NUCLEOTIDE SEQUENCE</scope>
    <source>
        <strain evidence="8">CBS 333.67</strain>
    </source>
</reference>
<evidence type="ECO:0000256" key="2">
    <source>
        <dbReference type="ARBA" id="ARBA00022723"/>
    </source>
</evidence>
<dbReference type="InterPro" id="IPR001138">
    <property type="entry name" value="Zn2Cys6_DnaBD"/>
</dbReference>
<gene>
    <name evidence="8" type="ORF">B0T15DRAFT_522392</name>
</gene>
<dbReference type="SUPFAM" id="SSF57701">
    <property type="entry name" value="Zn2/Cys6 DNA-binding domain"/>
    <property type="match status" value="1"/>
</dbReference>
<evidence type="ECO:0000256" key="3">
    <source>
        <dbReference type="ARBA" id="ARBA00023015"/>
    </source>
</evidence>
<dbReference type="InterPro" id="IPR036864">
    <property type="entry name" value="Zn2-C6_fun-type_DNA-bd_sf"/>
</dbReference>
<dbReference type="PANTHER" id="PTHR47338:SF20">
    <property type="entry name" value="ZN(II)2CYS6 TRANSCRIPTION FACTOR (EUROFUNG)"/>
    <property type="match status" value="1"/>
</dbReference>
<dbReference type="PROSITE" id="PS50048">
    <property type="entry name" value="ZN2_CY6_FUNGAL_2"/>
    <property type="match status" value="1"/>
</dbReference>
<dbReference type="Pfam" id="PF04082">
    <property type="entry name" value="Fungal_trans"/>
    <property type="match status" value="1"/>
</dbReference>
<dbReference type="RefSeq" id="XP_062723509.1">
    <property type="nucleotide sequence ID" value="XM_062868625.1"/>
</dbReference>
<dbReference type="InterPro" id="IPR050815">
    <property type="entry name" value="TF_fung"/>
</dbReference>
<dbReference type="SMART" id="SM00066">
    <property type="entry name" value="GAL4"/>
    <property type="match status" value="1"/>
</dbReference>
<keyword evidence="3" id="KW-0805">Transcription regulation</keyword>
<evidence type="ECO:0000256" key="6">
    <source>
        <dbReference type="SAM" id="MobiDB-lite"/>
    </source>
</evidence>
<comment type="caution">
    <text evidence="8">The sequence shown here is derived from an EMBL/GenBank/DDBJ whole genome shotgun (WGS) entry which is preliminary data.</text>
</comment>
<dbReference type="Pfam" id="PF00172">
    <property type="entry name" value="Zn_clus"/>
    <property type="match status" value="1"/>
</dbReference>
<feature type="compositionally biased region" description="Low complexity" evidence="6">
    <location>
        <begin position="71"/>
        <end position="104"/>
    </location>
</feature>
<evidence type="ECO:0000256" key="5">
    <source>
        <dbReference type="ARBA" id="ARBA00023242"/>
    </source>
</evidence>
<dbReference type="GO" id="GO:0005634">
    <property type="term" value="C:nucleus"/>
    <property type="evidence" value="ECO:0007669"/>
    <property type="project" value="UniProtKB-SubCell"/>
</dbReference>
<proteinExistence type="predicted"/>
<protein>
    <recommendedName>
        <fullName evidence="7">Zn(2)-C6 fungal-type domain-containing protein</fullName>
    </recommendedName>
</protein>
<evidence type="ECO:0000313" key="8">
    <source>
        <dbReference type="EMBL" id="KAK3307729.1"/>
    </source>
</evidence>
<keyword evidence="4" id="KW-0804">Transcription</keyword>
<dbReference type="Gene3D" id="4.10.240.10">
    <property type="entry name" value="Zn(2)-C6 fungal-type DNA-binding domain"/>
    <property type="match status" value="1"/>
</dbReference>
<dbReference type="CDD" id="cd00067">
    <property type="entry name" value="GAL4"/>
    <property type="match status" value="1"/>
</dbReference>
<dbReference type="InterPro" id="IPR007219">
    <property type="entry name" value="XnlR_reg_dom"/>
</dbReference>